<accession>A0A9D4A368</accession>
<evidence type="ECO:0000256" key="1">
    <source>
        <dbReference type="SAM" id="MobiDB-lite"/>
    </source>
</evidence>
<organism evidence="2 3">
    <name type="scientific">Gossypium stocksii</name>
    <dbReference type="NCBI Taxonomy" id="47602"/>
    <lineage>
        <taxon>Eukaryota</taxon>
        <taxon>Viridiplantae</taxon>
        <taxon>Streptophyta</taxon>
        <taxon>Embryophyta</taxon>
        <taxon>Tracheophyta</taxon>
        <taxon>Spermatophyta</taxon>
        <taxon>Magnoliopsida</taxon>
        <taxon>eudicotyledons</taxon>
        <taxon>Gunneridae</taxon>
        <taxon>Pentapetalae</taxon>
        <taxon>rosids</taxon>
        <taxon>malvids</taxon>
        <taxon>Malvales</taxon>
        <taxon>Malvaceae</taxon>
        <taxon>Malvoideae</taxon>
        <taxon>Gossypium</taxon>
    </lineage>
</organism>
<dbReference type="OrthoDB" id="10362125at2759"/>
<keyword evidence="3" id="KW-1185">Reference proteome</keyword>
<name>A0A9D4A368_9ROSI</name>
<evidence type="ECO:0000313" key="3">
    <source>
        <dbReference type="Proteomes" id="UP000828251"/>
    </source>
</evidence>
<sequence length="98" mass="11183">MLQNNTSSSIPTNNELNSNREGKEHTKAITLMCGVVFKDHIRSWTREVEVEKDKSTCIPSVEDGVHESNKKEYDLKLVEPMNRPTQQASKKLIPFLLV</sequence>
<dbReference type="AlphaFoldDB" id="A0A9D4A368"/>
<reference evidence="2 3" key="1">
    <citation type="journal article" date="2021" name="Plant Biotechnol. J.">
        <title>Multi-omics assisted identification of the key and species-specific regulatory components of drought-tolerant mechanisms in Gossypium stocksii.</title>
        <authorList>
            <person name="Yu D."/>
            <person name="Ke L."/>
            <person name="Zhang D."/>
            <person name="Wu Y."/>
            <person name="Sun Y."/>
            <person name="Mei J."/>
            <person name="Sun J."/>
            <person name="Sun Y."/>
        </authorList>
    </citation>
    <scope>NUCLEOTIDE SEQUENCE [LARGE SCALE GENOMIC DNA]</scope>
    <source>
        <strain evidence="3">cv. E1</strain>
        <tissue evidence="2">Leaf</tissue>
    </source>
</reference>
<gene>
    <name evidence="2" type="ORF">J1N35_022165</name>
</gene>
<comment type="caution">
    <text evidence="2">The sequence shown here is derived from an EMBL/GenBank/DDBJ whole genome shotgun (WGS) entry which is preliminary data.</text>
</comment>
<dbReference type="EMBL" id="JAIQCV010000007">
    <property type="protein sequence ID" value="KAH1082404.1"/>
    <property type="molecule type" value="Genomic_DNA"/>
</dbReference>
<evidence type="ECO:0000313" key="2">
    <source>
        <dbReference type="EMBL" id="KAH1082404.1"/>
    </source>
</evidence>
<dbReference type="Proteomes" id="UP000828251">
    <property type="component" value="Unassembled WGS sequence"/>
</dbReference>
<protein>
    <submittedName>
        <fullName evidence="2">Uncharacterized protein</fullName>
    </submittedName>
</protein>
<proteinExistence type="predicted"/>
<feature type="compositionally biased region" description="Polar residues" evidence="1">
    <location>
        <begin position="1"/>
        <end position="17"/>
    </location>
</feature>
<feature type="region of interest" description="Disordered" evidence="1">
    <location>
        <begin position="1"/>
        <end position="23"/>
    </location>
</feature>